<organism evidence="2 3">
    <name type="scientific">Phytophthora megakarya</name>
    <dbReference type="NCBI Taxonomy" id="4795"/>
    <lineage>
        <taxon>Eukaryota</taxon>
        <taxon>Sar</taxon>
        <taxon>Stramenopiles</taxon>
        <taxon>Oomycota</taxon>
        <taxon>Peronosporomycetes</taxon>
        <taxon>Peronosporales</taxon>
        <taxon>Peronosporaceae</taxon>
        <taxon>Phytophthora</taxon>
    </lineage>
</organism>
<evidence type="ECO:0000313" key="2">
    <source>
        <dbReference type="EMBL" id="OWZ07078.1"/>
    </source>
</evidence>
<feature type="domain" description="Jacalin-type lectin" evidence="1">
    <location>
        <begin position="578"/>
        <end position="686"/>
    </location>
</feature>
<dbReference type="Gene3D" id="2.100.10.30">
    <property type="entry name" value="Jacalin-like lectin domain"/>
    <property type="match status" value="3"/>
</dbReference>
<dbReference type="Pfam" id="PF12044">
    <property type="entry name" value="Metallopep"/>
    <property type="match status" value="1"/>
</dbReference>
<comment type="caution">
    <text evidence="2">The sequence shown here is derived from an EMBL/GenBank/DDBJ whole genome shotgun (WGS) entry which is preliminary data.</text>
</comment>
<dbReference type="SUPFAM" id="SSF55486">
    <property type="entry name" value="Metalloproteases ('zincins'), catalytic domain"/>
    <property type="match status" value="1"/>
</dbReference>
<evidence type="ECO:0000259" key="1">
    <source>
        <dbReference type="Pfam" id="PF01419"/>
    </source>
</evidence>
<feature type="domain" description="Jacalin-type lectin" evidence="1">
    <location>
        <begin position="420"/>
        <end position="529"/>
    </location>
</feature>
<dbReference type="PANTHER" id="PTHR21054">
    <property type="entry name" value="ZINC METALLOPROTEINASE-RELATED"/>
    <property type="match status" value="1"/>
</dbReference>
<proteinExistence type="predicted"/>
<dbReference type="InterPro" id="IPR001229">
    <property type="entry name" value="Jacalin-like_lectin_dom"/>
</dbReference>
<dbReference type="Pfam" id="PF01419">
    <property type="entry name" value="Jacalin"/>
    <property type="match status" value="2"/>
</dbReference>
<dbReference type="OrthoDB" id="74460at2759"/>
<dbReference type="InterPro" id="IPR036404">
    <property type="entry name" value="Jacalin-like_lectin_dom_sf"/>
</dbReference>
<dbReference type="PANTHER" id="PTHR21054:SF2">
    <property type="entry name" value="MIP04191P"/>
    <property type="match status" value="1"/>
</dbReference>
<keyword evidence="3" id="KW-1185">Reference proteome</keyword>
<evidence type="ECO:0000313" key="3">
    <source>
        <dbReference type="Proteomes" id="UP000198211"/>
    </source>
</evidence>
<dbReference type="InterPro" id="IPR021917">
    <property type="entry name" value="Unchr_Zn-peptidase-like"/>
</dbReference>
<name>A0A225VQB0_9STRA</name>
<reference evidence="3" key="1">
    <citation type="submission" date="2017-03" db="EMBL/GenBank/DDBJ databases">
        <title>Phytopthora megakarya and P. palmivora, two closely related causual agents of cacao black pod achieved similar genome size and gene model numbers by different mechanisms.</title>
        <authorList>
            <person name="Ali S."/>
            <person name="Shao J."/>
            <person name="Larry D.J."/>
            <person name="Kronmiller B."/>
            <person name="Shen D."/>
            <person name="Strem M.D."/>
            <person name="Melnick R.L."/>
            <person name="Guiltinan M.J."/>
            <person name="Tyler B.M."/>
            <person name="Meinhardt L.W."/>
            <person name="Bailey B.A."/>
        </authorList>
    </citation>
    <scope>NUCLEOTIDE SEQUENCE [LARGE SCALE GENOMIC DNA]</scope>
    <source>
        <strain evidence="3">zdho120</strain>
    </source>
</reference>
<protein>
    <recommendedName>
        <fullName evidence="1">Jacalin-type lectin domain-containing protein</fullName>
    </recommendedName>
</protein>
<dbReference type="Proteomes" id="UP000198211">
    <property type="component" value="Unassembled WGS sequence"/>
</dbReference>
<dbReference type="SUPFAM" id="SSF51101">
    <property type="entry name" value="Mannose-binding lectins"/>
    <property type="match status" value="3"/>
</dbReference>
<gene>
    <name evidence="2" type="ORF">PHMEG_00020576</name>
</gene>
<sequence>MSIIVDNLQEDQVLAYPLVLLEGRITELQPNANVFLDVRLDESRTSLWPISPSGHFKAFVLLPSPGKFAITLQLNDIHRIFCIEYRPSVTRYVVKFHYQICSDADAGDGFDAPPGVDNSNAAAIAKVRFNALLLQLATAELMHAAGLPRQTFAIQFAPDGLPDVTLLRCSFTNAHARSVDGQKLIKLVQEDIEAAGLDDHPELDFKHAVVLGCSRYNTKTRKAEGHTALGGGKVGVFGSCGLHTWPSHLGELSTCCLNNTRIDKRILLDDSCYRGTFWANFSTGIGAMLHEIGHTFGLGHSTSGIMARGFDDMNRLLCVYESDPHSSQMGFHGSTAHGWLDLNHGVVHEVNGHGGAHWNSGSAQLLRHCPWISGYAKPSLIGPTVNWDNSVLGPVGHGTYNGTQIPLPEKTPSSSVADEIGAVLLDAGKYIDHVGTLTRAEAAAVEHTEPLRAEGTKHWFVLADGEYITRVDIRAMAWIDGLRLHTNLRSSRWFGSTGGTLHALQAAEGWRVSSFFGTRGDSHVGRLGVRCLPCSVAPHQRVIAPNGTTSSVQSFPPAGKALESGLKTPFSTTLPVIGAVVVHCGRFVESIRLLSPEEVTSNSKDPRFYRPNEHVFDLCPGEKLIKLEVYSGHWVDCIRFTTTMRVGPWFGGGRGPNYALMESPAGHHICGLHGIRGKQYVGSVGVLYCADGSSSRTQMDLGQTSVQESFDGVSMFDDLVNQLHSTLVTIGSPYQVHCISLEPGEKIVQVDVNVSPASTNDPYTFIDGVCFHTTARCSSWFGVYRESSIRFFMPPTGTSVIQLEGTYTDSILTDITGVMLEDRIHGTDRKRTLVEEYLVGAINSGGAYTKTGAPAQHL</sequence>
<accession>A0A225VQB0</accession>
<dbReference type="EMBL" id="NBNE01003683">
    <property type="protein sequence ID" value="OWZ07078.1"/>
    <property type="molecule type" value="Genomic_DNA"/>
</dbReference>
<dbReference type="InterPro" id="IPR053002">
    <property type="entry name" value="Metalloproteinase_M10B"/>
</dbReference>
<dbReference type="AlphaFoldDB" id="A0A225VQB0"/>